<dbReference type="InterPro" id="IPR036186">
    <property type="entry name" value="Serpin_sf"/>
</dbReference>
<dbReference type="AlphaFoldDB" id="A0A914Q2J0"/>
<comment type="similarity">
    <text evidence="1 2">Belongs to the serpin family.</text>
</comment>
<dbReference type="PANTHER" id="PTHR11461:SF211">
    <property type="entry name" value="GH10112P-RELATED"/>
    <property type="match status" value="1"/>
</dbReference>
<evidence type="ECO:0000256" key="1">
    <source>
        <dbReference type="ARBA" id="ARBA00009500"/>
    </source>
</evidence>
<evidence type="ECO:0000259" key="3">
    <source>
        <dbReference type="SMART" id="SM00093"/>
    </source>
</evidence>
<dbReference type="SMART" id="SM00093">
    <property type="entry name" value="SERPIN"/>
    <property type="match status" value="1"/>
</dbReference>
<accession>A0A914Q2J0</accession>
<organism evidence="4 5">
    <name type="scientific">Panagrolaimus davidi</name>
    <dbReference type="NCBI Taxonomy" id="227884"/>
    <lineage>
        <taxon>Eukaryota</taxon>
        <taxon>Metazoa</taxon>
        <taxon>Ecdysozoa</taxon>
        <taxon>Nematoda</taxon>
        <taxon>Chromadorea</taxon>
        <taxon>Rhabditida</taxon>
        <taxon>Tylenchina</taxon>
        <taxon>Panagrolaimomorpha</taxon>
        <taxon>Panagrolaimoidea</taxon>
        <taxon>Panagrolaimidae</taxon>
        <taxon>Panagrolaimus</taxon>
    </lineage>
</organism>
<dbReference type="SUPFAM" id="SSF56574">
    <property type="entry name" value="Serpins"/>
    <property type="match status" value="1"/>
</dbReference>
<dbReference type="Gene3D" id="2.30.39.10">
    <property type="entry name" value="Alpha-1-antitrypsin, domain 1"/>
    <property type="match status" value="1"/>
</dbReference>
<name>A0A914Q2J0_9BILA</name>
<dbReference type="WBParaSite" id="PDA_v2.g25449.t1">
    <property type="protein sequence ID" value="PDA_v2.g25449.t1"/>
    <property type="gene ID" value="PDA_v2.g25449"/>
</dbReference>
<feature type="domain" description="Serpin" evidence="3">
    <location>
        <begin position="1"/>
        <end position="179"/>
    </location>
</feature>
<keyword evidence="4" id="KW-1185">Reference proteome</keyword>
<dbReference type="Proteomes" id="UP000887578">
    <property type="component" value="Unplaced"/>
</dbReference>
<dbReference type="Gene3D" id="3.30.497.10">
    <property type="entry name" value="Antithrombin, subunit I, domain 2"/>
    <property type="match status" value="1"/>
</dbReference>
<dbReference type="PANTHER" id="PTHR11461">
    <property type="entry name" value="SERINE PROTEASE INHIBITOR, SERPIN"/>
    <property type="match status" value="1"/>
</dbReference>
<dbReference type="GO" id="GO:0005615">
    <property type="term" value="C:extracellular space"/>
    <property type="evidence" value="ECO:0007669"/>
    <property type="project" value="InterPro"/>
</dbReference>
<dbReference type="InterPro" id="IPR023796">
    <property type="entry name" value="Serpin_dom"/>
</dbReference>
<proteinExistence type="inferred from homology"/>
<dbReference type="GO" id="GO:0004867">
    <property type="term" value="F:serine-type endopeptidase inhibitor activity"/>
    <property type="evidence" value="ECO:0007669"/>
    <property type="project" value="InterPro"/>
</dbReference>
<reference evidence="5" key="1">
    <citation type="submission" date="2022-11" db="UniProtKB">
        <authorList>
            <consortium name="WormBaseParasite"/>
        </authorList>
    </citation>
    <scope>IDENTIFICATION</scope>
</reference>
<evidence type="ECO:0000313" key="5">
    <source>
        <dbReference type="WBParaSite" id="PDA_v2.g25449.t1"/>
    </source>
</evidence>
<dbReference type="InterPro" id="IPR042178">
    <property type="entry name" value="Serpin_sf_1"/>
</dbReference>
<dbReference type="PROSITE" id="PS00284">
    <property type="entry name" value="SERPIN"/>
    <property type="match status" value="1"/>
</dbReference>
<dbReference type="InterPro" id="IPR023795">
    <property type="entry name" value="Serpin_CS"/>
</dbReference>
<protein>
    <submittedName>
        <fullName evidence="5">Serpin domain-containing protein</fullName>
    </submittedName>
</protein>
<dbReference type="InterPro" id="IPR000215">
    <property type="entry name" value="Serpin_fam"/>
</dbReference>
<evidence type="ECO:0000256" key="2">
    <source>
        <dbReference type="RuleBase" id="RU000411"/>
    </source>
</evidence>
<dbReference type="Pfam" id="PF00079">
    <property type="entry name" value="Serpin"/>
    <property type="match status" value="1"/>
</dbReference>
<dbReference type="InterPro" id="IPR042185">
    <property type="entry name" value="Serpin_sf_2"/>
</dbReference>
<evidence type="ECO:0000313" key="4">
    <source>
        <dbReference type="Proteomes" id="UP000887578"/>
    </source>
</evidence>
<sequence length="181" mass="20558">MMSTESELQFYQNHEFQVVTLPYENPQNVMCIIIPRERFGLQTLLQNMASEKLSQLLFIKKDNAKVNIELLRFKIKSSFELVSLLKKLGIVDAFGNDADFSGIFENNGINISDVLHKAFIETNEEGSEASAATATNFSLSAMPPSKTETITVIADHPFFYAILDVYHQTILFMGTFYNEFH</sequence>